<proteinExistence type="predicted"/>
<name>L9XTL1_9EURY</name>
<sequence>MAGRPPDVTDEEILQVFRESDEPVLFTGEVSDQLSIGRDGTLKRLKELEDDGHLSQKQRGNVMVWWLLETK</sequence>
<gene>
    <name evidence="1" type="ORF">C489_15771</name>
</gene>
<evidence type="ECO:0000313" key="1">
    <source>
        <dbReference type="EMBL" id="ELY64887.1"/>
    </source>
</evidence>
<comment type="caution">
    <text evidence="1">The sequence shown here is derived from an EMBL/GenBank/DDBJ whole genome shotgun (WGS) entry which is preliminary data.</text>
</comment>
<evidence type="ECO:0000313" key="2">
    <source>
        <dbReference type="Proteomes" id="UP000011632"/>
    </source>
</evidence>
<dbReference type="OrthoDB" id="189973at2157"/>
<protein>
    <submittedName>
        <fullName evidence="1">Uncharacterized protein</fullName>
    </submittedName>
</protein>
<dbReference type="EMBL" id="AOID01000048">
    <property type="protein sequence ID" value="ELY64887.1"/>
    <property type="molecule type" value="Genomic_DNA"/>
</dbReference>
<accession>L9XTL1</accession>
<dbReference type="Proteomes" id="UP000011632">
    <property type="component" value="Unassembled WGS sequence"/>
</dbReference>
<dbReference type="AlphaFoldDB" id="L9XTL1"/>
<organism evidence="1 2">
    <name type="scientific">Natrinema versiforme JCM 10478</name>
    <dbReference type="NCBI Taxonomy" id="1227496"/>
    <lineage>
        <taxon>Archaea</taxon>
        <taxon>Methanobacteriati</taxon>
        <taxon>Methanobacteriota</taxon>
        <taxon>Stenosarchaea group</taxon>
        <taxon>Halobacteria</taxon>
        <taxon>Halobacteriales</taxon>
        <taxon>Natrialbaceae</taxon>
        <taxon>Natrinema</taxon>
    </lineage>
</organism>
<reference evidence="1 2" key="1">
    <citation type="journal article" date="2014" name="PLoS Genet.">
        <title>Phylogenetically driven sequencing of extremely halophilic archaea reveals strategies for static and dynamic osmo-response.</title>
        <authorList>
            <person name="Becker E.A."/>
            <person name="Seitzer P.M."/>
            <person name="Tritt A."/>
            <person name="Larsen D."/>
            <person name="Krusor M."/>
            <person name="Yao A.I."/>
            <person name="Wu D."/>
            <person name="Madern D."/>
            <person name="Eisen J.A."/>
            <person name="Darling A.E."/>
            <person name="Facciotti M.T."/>
        </authorList>
    </citation>
    <scope>NUCLEOTIDE SEQUENCE [LARGE SCALE GENOMIC DNA]</scope>
    <source>
        <strain evidence="1 2">JCM 10478</strain>
    </source>
</reference>
<keyword evidence="2" id="KW-1185">Reference proteome</keyword>
<dbReference type="RefSeq" id="WP_006432248.1">
    <property type="nucleotide sequence ID" value="NZ_AOID01000048.1"/>
</dbReference>